<proteinExistence type="predicted"/>
<sequence>MSKLGARVSTFTGKYQRKNCLGLTLFGALNIAPENSALASTQLCNILAAAPLKVKTGNAVRSAAQ</sequence>
<keyword evidence="2" id="KW-1185">Reference proteome</keyword>
<dbReference type="Proteomes" id="UP000323426">
    <property type="component" value="Unassembled WGS sequence"/>
</dbReference>
<reference evidence="1 2" key="1">
    <citation type="submission" date="2019-09" db="EMBL/GenBank/DDBJ databases">
        <title>Genome sequence and assembly of Adhaeribacter sp.</title>
        <authorList>
            <person name="Chhetri G."/>
        </authorList>
    </citation>
    <scope>NUCLEOTIDE SEQUENCE [LARGE SCALE GENOMIC DNA]</scope>
    <source>
        <strain evidence="1 2">DK36</strain>
    </source>
</reference>
<accession>A0A5M6DBC7</accession>
<comment type="caution">
    <text evidence="1">The sequence shown here is derived from an EMBL/GenBank/DDBJ whole genome shotgun (WGS) entry which is preliminary data.</text>
</comment>
<evidence type="ECO:0000313" key="2">
    <source>
        <dbReference type="Proteomes" id="UP000323426"/>
    </source>
</evidence>
<name>A0A5M6DBC7_9BACT</name>
<dbReference type="AlphaFoldDB" id="A0A5M6DBC7"/>
<gene>
    <name evidence="1" type="ORF">F0145_14290</name>
</gene>
<organism evidence="1 2">
    <name type="scientific">Adhaeribacter rhizoryzae</name>
    <dbReference type="NCBI Taxonomy" id="2607907"/>
    <lineage>
        <taxon>Bacteria</taxon>
        <taxon>Pseudomonadati</taxon>
        <taxon>Bacteroidota</taxon>
        <taxon>Cytophagia</taxon>
        <taxon>Cytophagales</taxon>
        <taxon>Hymenobacteraceae</taxon>
        <taxon>Adhaeribacter</taxon>
    </lineage>
</organism>
<evidence type="ECO:0000313" key="1">
    <source>
        <dbReference type="EMBL" id="KAA5544847.1"/>
    </source>
</evidence>
<dbReference type="EMBL" id="VWSF01000010">
    <property type="protein sequence ID" value="KAA5544847.1"/>
    <property type="molecule type" value="Genomic_DNA"/>
</dbReference>
<dbReference type="RefSeq" id="WP_150089096.1">
    <property type="nucleotide sequence ID" value="NZ_VWSF01000010.1"/>
</dbReference>
<protein>
    <submittedName>
        <fullName evidence="1">Uncharacterized protein</fullName>
    </submittedName>
</protein>